<accession>A0ABS9ME78</accession>
<reference evidence="2 3" key="1">
    <citation type="submission" date="2022-01" db="EMBL/GenBank/DDBJ databases">
        <title>Collection of gut derived symbiotic bacterial strains cultured from healthy donors.</title>
        <authorList>
            <person name="Lin H."/>
            <person name="Kohout C."/>
            <person name="Waligurski E."/>
            <person name="Pamer E.G."/>
        </authorList>
    </citation>
    <scope>NUCLEOTIDE SEQUENCE [LARGE SCALE GENOMIC DNA]</scope>
    <source>
        <strain evidence="2 3">DFI.3.7</strain>
    </source>
</reference>
<keyword evidence="3" id="KW-1185">Reference proteome</keyword>
<dbReference type="SUPFAM" id="SSF55920">
    <property type="entry name" value="Creatinase/aminopeptidase"/>
    <property type="match status" value="1"/>
</dbReference>
<dbReference type="EMBL" id="JAKNJB010000061">
    <property type="protein sequence ID" value="MCG4529113.1"/>
    <property type="molecule type" value="Genomic_DNA"/>
</dbReference>
<dbReference type="RefSeq" id="WP_238075339.1">
    <property type="nucleotide sequence ID" value="NZ_JAKNJB010000061.1"/>
</dbReference>
<dbReference type="InterPro" id="IPR050659">
    <property type="entry name" value="Peptidase_M24B"/>
</dbReference>
<organism evidence="2 3">
    <name type="scientific">Intestinimonas massiliensis</name>
    <name type="common">ex Afouda et al. 2020</name>
    <dbReference type="NCBI Taxonomy" id="1673721"/>
    <lineage>
        <taxon>Bacteria</taxon>
        <taxon>Bacillati</taxon>
        <taxon>Bacillota</taxon>
        <taxon>Clostridia</taxon>
        <taxon>Eubacteriales</taxon>
        <taxon>Intestinimonas</taxon>
    </lineage>
</organism>
<evidence type="ECO:0000313" key="2">
    <source>
        <dbReference type="EMBL" id="MCG4529113.1"/>
    </source>
</evidence>
<dbReference type="CDD" id="cd01066">
    <property type="entry name" value="APP_MetAP"/>
    <property type="match status" value="1"/>
</dbReference>
<name>A0ABS9ME78_9FIRM</name>
<evidence type="ECO:0000259" key="1">
    <source>
        <dbReference type="Pfam" id="PF00557"/>
    </source>
</evidence>
<dbReference type="PANTHER" id="PTHR46112">
    <property type="entry name" value="AMINOPEPTIDASE"/>
    <property type="match status" value="1"/>
</dbReference>
<feature type="domain" description="Peptidase M24" evidence="1">
    <location>
        <begin position="177"/>
        <end position="364"/>
    </location>
</feature>
<dbReference type="InterPro" id="IPR029149">
    <property type="entry name" value="Creatin/AminoP/Spt16_N"/>
</dbReference>
<protein>
    <submittedName>
        <fullName evidence="2">M24 family metallopeptidase</fullName>
    </submittedName>
</protein>
<dbReference type="InterPro" id="IPR036005">
    <property type="entry name" value="Creatinase/aminopeptidase-like"/>
</dbReference>
<gene>
    <name evidence="2" type="ORF">L0P79_18950</name>
</gene>
<comment type="caution">
    <text evidence="2">The sequence shown here is derived from an EMBL/GenBank/DDBJ whole genome shotgun (WGS) entry which is preliminary data.</text>
</comment>
<dbReference type="Proteomes" id="UP001200313">
    <property type="component" value="Unassembled WGS sequence"/>
</dbReference>
<dbReference type="Pfam" id="PF00557">
    <property type="entry name" value="Peptidase_M24"/>
    <property type="match status" value="1"/>
</dbReference>
<evidence type="ECO:0000313" key="3">
    <source>
        <dbReference type="Proteomes" id="UP001200313"/>
    </source>
</evidence>
<dbReference type="Gene3D" id="3.90.230.10">
    <property type="entry name" value="Creatinase/methionine aminopeptidase superfamily"/>
    <property type="match status" value="1"/>
</dbReference>
<dbReference type="SUPFAM" id="SSF53092">
    <property type="entry name" value="Creatinase/prolidase N-terminal domain"/>
    <property type="match status" value="1"/>
</dbReference>
<proteinExistence type="predicted"/>
<dbReference type="PANTHER" id="PTHR46112:SF2">
    <property type="entry name" value="XAA-PRO AMINOPEPTIDASE P-RELATED"/>
    <property type="match status" value="1"/>
</dbReference>
<dbReference type="InterPro" id="IPR000994">
    <property type="entry name" value="Pept_M24"/>
</dbReference>
<sequence length="393" mass="44166">MAIQKGPYYGAVSDAELDRRFNAVQKIIADRNLDCIICGGHNNALGGAFRYFTDYANAGSHIQTLIIPKEGDMGAFGHCAFSGAPIPPPVQRHIAYAKGGPFLTSTSFSDDYIPREMVTFMKERNLKKIGFYRQTSLPWHFVNYVLENIDGSTIEKVDDEIDYLMAVKSEEELAIARETVHMHDQLFKIIPSILRPGRRERDISTDLKKAAFDMGFEEVNNAMVCTGYPKAQHKPFLLQNNVIKDGDIVDILIELSYRGGYWGELSRPWSLRVDPDGEFQQAVKDAVYMQGELAKVAKAGTPAVEVTKALHKFQDEHGYKRSDGLFGHGQGYDMSCRPTFSYDETMILQENMFVSIHPQMATANVFAFNTDNFIITKDGAVRVNETPQGIMYL</sequence>